<dbReference type="InterPro" id="IPR036388">
    <property type="entry name" value="WH-like_DNA-bd_sf"/>
</dbReference>
<dbReference type="InterPro" id="IPR011991">
    <property type="entry name" value="ArsR-like_HTH"/>
</dbReference>
<dbReference type="EMBL" id="BAABAT010000011">
    <property type="protein sequence ID" value="GAA4251486.1"/>
    <property type="molecule type" value="Genomic_DNA"/>
</dbReference>
<keyword evidence="3" id="KW-0804">Transcription</keyword>
<organism evidence="5 6">
    <name type="scientific">Dactylosporangium darangshiense</name>
    <dbReference type="NCBI Taxonomy" id="579108"/>
    <lineage>
        <taxon>Bacteria</taxon>
        <taxon>Bacillati</taxon>
        <taxon>Actinomycetota</taxon>
        <taxon>Actinomycetes</taxon>
        <taxon>Micromonosporales</taxon>
        <taxon>Micromonosporaceae</taxon>
        <taxon>Dactylosporangium</taxon>
    </lineage>
</organism>
<evidence type="ECO:0000256" key="2">
    <source>
        <dbReference type="ARBA" id="ARBA00023125"/>
    </source>
</evidence>
<dbReference type="PANTHER" id="PTHR43132:SF6">
    <property type="entry name" value="HTH-TYPE TRANSCRIPTIONAL REPRESSOR CZRA"/>
    <property type="match status" value="1"/>
</dbReference>
<dbReference type="PANTHER" id="PTHR43132">
    <property type="entry name" value="ARSENICAL RESISTANCE OPERON REPRESSOR ARSR-RELATED"/>
    <property type="match status" value="1"/>
</dbReference>
<dbReference type="SUPFAM" id="SSF46785">
    <property type="entry name" value="Winged helix' DNA-binding domain"/>
    <property type="match status" value="1"/>
</dbReference>
<dbReference type="Proteomes" id="UP001500620">
    <property type="component" value="Unassembled WGS sequence"/>
</dbReference>
<dbReference type="CDD" id="cd00090">
    <property type="entry name" value="HTH_ARSR"/>
    <property type="match status" value="1"/>
</dbReference>
<comment type="caution">
    <text evidence="5">The sequence shown here is derived from an EMBL/GenBank/DDBJ whole genome shotgun (WGS) entry which is preliminary data.</text>
</comment>
<dbReference type="Pfam" id="PF01022">
    <property type="entry name" value="HTH_5"/>
    <property type="match status" value="1"/>
</dbReference>
<keyword evidence="1" id="KW-0805">Transcription regulation</keyword>
<gene>
    <name evidence="5" type="ORF">GCM10022255_044310</name>
</gene>
<evidence type="ECO:0000256" key="1">
    <source>
        <dbReference type="ARBA" id="ARBA00023015"/>
    </source>
</evidence>
<evidence type="ECO:0000313" key="5">
    <source>
        <dbReference type="EMBL" id="GAA4251486.1"/>
    </source>
</evidence>
<reference evidence="6" key="1">
    <citation type="journal article" date="2019" name="Int. J. Syst. Evol. Microbiol.">
        <title>The Global Catalogue of Microorganisms (GCM) 10K type strain sequencing project: providing services to taxonomists for standard genome sequencing and annotation.</title>
        <authorList>
            <consortium name="The Broad Institute Genomics Platform"/>
            <consortium name="The Broad Institute Genome Sequencing Center for Infectious Disease"/>
            <person name="Wu L."/>
            <person name="Ma J."/>
        </authorList>
    </citation>
    <scope>NUCLEOTIDE SEQUENCE [LARGE SCALE GENOMIC DNA]</scope>
    <source>
        <strain evidence="6">JCM 17441</strain>
    </source>
</reference>
<dbReference type="InterPro" id="IPR036390">
    <property type="entry name" value="WH_DNA-bd_sf"/>
</dbReference>
<keyword evidence="6" id="KW-1185">Reference proteome</keyword>
<protein>
    <submittedName>
        <fullName evidence="5">DUF5937 family protein</fullName>
    </submittedName>
</protein>
<evidence type="ECO:0000313" key="6">
    <source>
        <dbReference type="Proteomes" id="UP001500620"/>
    </source>
</evidence>
<evidence type="ECO:0000259" key="4">
    <source>
        <dbReference type="SMART" id="SM00418"/>
    </source>
</evidence>
<dbReference type="InterPro" id="IPR051011">
    <property type="entry name" value="Metal_resp_trans_reg"/>
</dbReference>
<keyword evidence="2" id="KW-0238">DNA-binding</keyword>
<feature type="domain" description="HTH arsR-type" evidence="4">
    <location>
        <begin position="264"/>
        <end position="338"/>
    </location>
</feature>
<evidence type="ECO:0000256" key="3">
    <source>
        <dbReference type="ARBA" id="ARBA00023163"/>
    </source>
</evidence>
<sequence>MHVRIHGGIGLAELTLSARDLAQVRFAVSPMWQVLSSFRLLRRDDADAAVHGPWLAQVRPRLAAAGLDRGWLAELIPAAGFWPYFLNPAPDGPAPALSAELAAIRSTPAERVRRDLEHLRYHEGSLGPRLRALHADPAARLARVTQEIQVYFDQALAPYWARIRAVLDTDVLHRARQVAEHGAGHAFNDLHASLRWDGDALHLLRRTRPMPRDGSGPGLVLAPTAFGGPRLASRVAPPDPPQLAYPARGAGTLWERGERTDTGALAGVLGRSRARLLADLDTPASTTQLAARTGLSTPAVSQCLAAMRAAGLVSAHRVGRSVLYARTDAGESLLSAGHG</sequence>
<proteinExistence type="predicted"/>
<dbReference type="SMART" id="SM00418">
    <property type="entry name" value="HTH_ARSR"/>
    <property type="match status" value="1"/>
</dbReference>
<name>A0ABP8DAY0_9ACTN</name>
<accession>A0ABP8DAY0</accession>
<dbReference type="InterPro" id="IPR001845">
    <property type="entry name" value="HTH_ArsR_DNA-bd_dom"/>
</dbReference>
<dbReference type="Gene3D" id="1.10.10.10">
    <property type="entry name" value="Winged helix-like DNA-binding domain superfamily/Winged helix DNA-binding domain"/>
    <property type="match status" value="1"/>
</dbReference>